<keyword evidence="3" id="KW-1185">Reference proteome</keyword>
<evidence type="ECO:0000313" key="2">
    <source>
        <dbReference type="EMBL" id="KAH7284666.1"/>
    </source>
</evidence>
<name>A0A8T2QLG8_CERRI</name>
<dbReference type="EMBL" id="CM035439">
    <property type="protein sequence ID" value="KAH7284666.1"/>
    <property type="molecule type" value="Genomic_DNA"/>
</dbReference>
<feature type="transmembrane region" description="Helical" evidence="1">
    <location>
        <begin position="71"/>
        <end position="93"/>
    </location>
</feature>
<feature type="transmembrane region" description="Helical" evidence="1">
    <location>
        <begin position="39"/>
        <end position="59"/>
    </location>
</feature>
<gene>
    <name evidence="2" type="ORF">KP509_34G065500</name>
</gene>
<organism evidence="2 3">
    <name type="scientific">Ceratopteris richardii</name>
    <name type="common">Triangle waterfern</name>
    <dbReference type="NCBI Taxonomy" id="49495"/>
    <lineage>
        <taxon>Eukaryota</taxon>
        <taxon>Viridiplantae</taxon>
        <taxon>Streptophyta</taxon>
        <taxon>Embryophyta</taxon>
        <taxon>Tracheophyta</taxon>
        <taxon>Polypodiopsida</taxon>
        <taxon>Polypodiidae</taxon>
        <taxon>Polypodiales</taxon>
        <taxon>Pteridineae</taxon>
        <taxon>Pteridaceae</taxon>
        <taxon>Parkerioideae</taxon>
        <taxon>Ceratopteris</taxon>
    </lineage>
</organism>
<accession>A0A8T2QLG8</accession>
<proteinExistence type="predicted"/>
<evidence type="ECO:0000256" key="1">
    <source>
        <dbReference type="SAM" id="Phobius"/>
    </source>
</evidence>
<evidence type="ECO:0000313" key="3">
    <source>
        <dbReference type="Proteomes" id="UP000825935"/>
    </source>
</evidence>
<comment type="caution">
    <text evidence="2">The sequence shown here is derived from an EMBL/GenBank/DDBJ whole genome shotgun (WGS) entry which is preliminary data.</text>
</comment>
<reference evidence="2" key="1">
    <citation type="submission" date="2021-08" db="EMBL/GenBank/DDBJ databases">
        <title>WGS assembly of Ceratopteris richardii.</title>
        <authorList>
            <person name="Marchant D.B."/>
            <person name="Chen G."/>
            <person name="Jenkins J."/>
            <person name="Shu S."/>
            <person name="Leebens-Mack J."/>
            <person name="Grimwood J."/>
            <person name="Schmutz J."/>
            <person name="Soltis P."/>
            <person name="Soltis D."/>
            <person name="Chen Z.-H."/>
        </authorList>
    </citation>
    <scope>NUCLEOTIDE SEQUENCE</scope>
    <source>
        <strain evidence="2">Whitten #5841</strain>
        <tissue evidence="2">Leaf</tissue>
    </source>
</reference>
<dbReference type="AlphaFoldDB" id="A0A8T2QLG8"/>
<keyword evidence="1" id="KW-1133">Transmembrane helix</keyword>
<keyword evidence="1" id="KW-0812">Transmembrane</keyword>
<dbReference type="Proteomes" id="UP000825935">
    <property type="component" value="Chromosome 34"/>
</dbReference>
<protein>
    <submittedName>
        <fullName evidence="2">Uncharacterized protein</fullName>
    </submittedName>
</protein>
<sequence length="129" mass="13910">MGRACNCCRHANNVTHGHCRATRASTSATECSHDDPCSIWLWLMAPLFAICILIVAPALNKPEKVTKTKGSGICGMLILFFCLLGLVGFFILLPPQQHTSPTSSASPSTTCHSPSFPHRHCCCSGHAHH</sequence>
<keyword evidence="1" id="KW-0472">Membrane</keyword>